<name>A0ABD0YEK1_9HEMI</name>
<dbReference type="SUPFAM" id="SSF52402">
    <property type="entry name" value="Adenine nucleotide alpha hydrolases-like"/>
    <property type="match status" value="1"/>
</dbReference>
<dbReference type="Pfam" id="PF01507">
    <property type="entry name" value="PAPS_reduct"/>
    <property type="match status" value="2"/>
</dbReference>
<comment type="caution">
    <text evidence="15">The sequence shown here is derived from an EMBL/GenBank/DDBJ whole genome shotgun (WGS) entry which is preliminary data.</text>
</comment>
<dbReference type="AlphaFoldDB" id="A0ABD0YEK1"/>
<keyword evidence="16" id="KW-1185">Reference proteome</keyword>
<dbReference type="Pfam" id="PF00994">
    <property type="entry name" value="MoCF_biosynth"/>
    <property type="match status" value="1"/>
</dbReference>
<dbReference type="Proteomes" id="UP001558652">
    <property type="component" value="Unassembled WGS sequence"/>
</dbReference>
<organism evidence="15 16">
    <name type="scientific">Ranatra chinensis</name>
    <dbReference type="NCBI Taxonomy" id="642074"/>
    <lineage>
        <taxon>Eukaryota</taxon>
        <taxon>Metazoa</taxon>
        <taxon>Ecdysozoa</taxon>
        <taxon>Arthropoda</taxon>
        <taxon>Hexapoda</taxon>
        <taxon>Insecta</taxon>
        <taxon>Pterygota</taxon>
        <taxon>Neoptera</taxon>
        <taxon>Paraneoptera</taxon>
        <taxon>Hemiptera</taxon>
        <taxon>Heteroptera</taxon>
        <taxon>Panheteroptera</taxon>
        <taxon>Nepomorpha</taxon>
        <taxon>Nepidae</taxon>
        <taxon>Ranatrinae</taxon>
        <taxon>Ranatra</taxon>
    </lineage>
</organism>
<dbReference type="PANTHER" id="PTHR23293">
    <property type="entry name" value="FAD SYNTHETASE-RELATED FMN ADENYLYLTRANSFERASE"/>
    <property type="match status" value="1"/>
</dbReference>
<evidence type="ECO:0000256" key="11">
    <source>
        <dbReference type="ARBA" id="ARBA00031145"/>
    </source>
</evidence>
<dbReference type="Pfam" id="PF24102">
    <property type="entry name" value="FLAD1_M"/>
    <property type="match status" value="1"/>
</dbReference>
<dbReference type="SMART" id="SM00852">
    <property type="entry name" value="MoCF_biosynth"/>
    <property type="match status" value="1"/>
</dbReference>
<comment type="catalytic activity">
    <reaction evidence="13">
        <text>FMN + ATP + H(+) = FAD + diphosphate</text>
        <dbReference type="Rhea" id="RHEA:17237"/>
        <dbReference type="ChEBI" id="CHEBI:15378"/>
        <dbReference type="ChEBI" id="CHEBI:30616"/>
        <dbReference type="ChEBI" id="CHEBI:33019"/>
        <dbReference type="ChEBI" id="CHEBI:57692"/>
        <dbReference type="ChEBI" id="CHEBI:58210"/>
        <dbReference type="EC" id="2.7.7.2"/>
    </reaction>
</comment>
<evidence type="ECO:0000256" key="2">
    <source>
        <dbReference type="ARBA" id="ARBA00007589"/>
    </source>
</evidence>
<dbReference type="GO" id="GO:0003919">
    <property type="term" value="F:FMN adenylyltransferase activity"/>
    <property type="evidence" value="ECO:0007669"/>
    <property type="project" value="UniProtKB-EC"/>
</dbReference>
<evidence type="ECO:0000256" key="7">
    <source>
        <dbReference type="ARBA" id="ARBA00022695"/>
    </source>
</evidence>
<comment type="pathway">
    <text evidence="1">Cofactor biosynthesis; FAD biosynthesis; FAD from FMN: step 1/1.</text>
</comment>
<evidence type="ECO:0000256" key="8">
    <source>
        <dbReference type="ARBA" id="ARBA00022741"/>
    </source>
</evidence>
<evidence type="ECO:0000256" key="1">
    <source>
        <dbReference type="ARBA" id="ARBA00004726"/>
    </source>
</evidence>
<dbReference type="CDD" id="cd00885">
    <property type="entry name" value="cinA"/>
    <property type="match status" value="1"/>
</dbReference>
<evidence type="ECO:0000259" key="14">
    <source>
        <dbReference type="SMART" id="SM00852"/>
    </source>
</evidence>
<evidence type="ECO:0000256" key="12">
    <source>
        <dbReference type="ARBA" id="ARBA00031871"/>
    </source>
</evidence>
<keyword evidence="9" id="KW-0274">FAD</keyword>
<dbReference type="InterPro" id="IPR036425">
    <property type="entry name" value="MoaB/Mog-like_dom_sf"/>
</dbReference>
<dbReference type="InterPro" id="IPR001453">
    <property type="entry name" value="MoaB/Mog_dom"/>
</dbReference>
<dbReference type="EC" id="2.7.7.2" evidence="3"/>
<comment type="similarity">
    <text evidence="2">In the N-terminal section; belongs to the MoaB/Mog family.</text>
</comment>
<dbReference type="SUPFAM" id="SSF53218">
    <property type="entry name" value="Molybdenum cofactor biosynthesis proteins"/>
    <property type="match status" value="1"/>
</dbReference>
<sequence length="446" mass="50201">MDGLRTAGVIVIGDEVLKGQVVDKNSSFLSRRFHELGVRLRKISVIPDSVDEIAEEVLKFSKAYNIVVTTGGVGPTHDDVTYMGVAKAFGQKLVIHKELVEYWKPYCRQGKLPGPMERMASVPQSAVVTHTSVPKTMFSRGKFPVVSVSNVYIFPGVPAYVEAAFTSMENDHFQAPATRFHNTEVYLNVYESLAVDALDRTVDAFKGRVEIGSYPVMDNPMCLTKITLESTSEEDTQEARGMLVSLLKREWIVEDADVILNIVPDLTSLIASRKLEDFTERLNQSVEVINKCFSDHEHGDVFLSFNGGKDCTALLHLVHSVLSKKYAGQQMPRLQAVYFRCKNPFPETEEFIEKSAARYKLDLKIVPGPIKEALATLLKEKPSWKAVLMGTRRSDPFSDHLSTFQETDAGWPKLLRVHPLLDWSYQDVWKFLLELSVPYCPLYDEG</sequence>
<evidence type="ECO:0000256" key="10">
    <source>
        <dbReference type="ARBA" id="ARBA00022840"/>
    </source>
</evidence>
<feature type="domain" description="MoaB/Mog" evidence="14">
    <location>
        <begin position="8"/>
        <end position="179"/>
    </location>
</feature>
<dbReference type="InterPro" id="IPR056596">
    <property type="entry name" value="FLAD1_M"/>
</dbReference>
<dbReference type="CDD" id="cd23948">
    <property type="entry name" value="FAD_synthase"/>
    <property type="match status" value="1"/>
</dbReference>
<proteinExistence type="inferred from homology"/>
<keyword evidence="6" id="KW-0808">Transferase</keyword>
<keyword evidence="5" id="KW-0288">FMN</keyword>
<dbReference type="InterPro" id="IPR014729">
    <property type="entry name" value="Rossmann-like_a/b/a_fold"/>
</dbReference>
<dbReference type="Gene3D" id="3.40.50.620">
    <property type="entry name" value="HUPs"/>
    <property type="match status" value="1"/>
</dbReference>
<dbReference type="InterPro" id="IPR002500">
    <property type="entry name" value="PAPS_reduct_dom"/>
</dbReference>
<accession>A0ABD0YEK1</accession>
<keyword evidence="4" id="KW-0285">Flavoprotein</keyword>
<keyword evidence="7" id="KW-0548">Nucleotidyltransferase</keyword>
<dbReference type="EMBL" id="JBFDAA010000009">
    <property type="protein sequence ID" value="KAL1129079.1"/>
    <property type="molecule type" value="Genomic_DNA"/>
</dbReference>
<evidence type="ECO:0000256" key="13">
    <source>
        <dbReference type="ARBA" id="ARBA00049494"/>
    </source>
</evidence>
<evidence type="ECO:0000256" key="9">
    <source>
        <dbReference type="ARBA" id="ARBA00022827"/>
    </source>
</evidence>
<keyword evidence="8" id="KW-0547">Nucleotide-binding</keyword>
<evidence type="ECO:0000256" key="3">
    <source>
        <dbReference type="ARBA" id="ARBA00012393"/>
    </source>
</evidence>
<protein>
    <recommendedName>
        <fullName evidence="3">FAD synthase</fullName>
        <ecNumber evidence="3">2.7.7.2</ecNumber>
    </recommendedName>
    <alternativeName>
        <fullName evidence="11">FAD pyrophosphorylase</fullName>
    </alternativeName>
    <alternativeName>
        <fullName evidence="12">FMN adenylyltransferase</fullName>
    </alternativeName>
</protein>
<keyword evidence="10" id="KW-0067">ATP-binding</keyword>
<dbReference type="Gene3D" id="3.40.980.10">
    <property type="entry name" value="MoaB/Mog-like domain"/>
    <property type="match status" value="1"/>
</dbReference>
<dbReference type="GO" id="GO:0005524">
    <property type="term" value="F:ATP binding"/>
    <property type="evidence" value="ECO:0007669"/>
    <property type="project" value="UniProtKB-KW"/>
</dbReference>
<dbReference type="PANTHER" id="PTHR23293:SF9">
    <property type="entry name" value="FAD SYNTHASE"/>
    <property type="match status" value="1"/>
</dbReference>
<evidence type="ECO:0000256" key="4">
    <source>
        <dbReference type="ARBA" id="ARBA00022630"/>
    </source>
</evidence>
<evidence type="ECO:0000256" key="5">
    <source>
        <dbReference type="ARBA" id="ARBA00022643"/>
    </source>
</evidence>
<evidence type="ECO:0000313" key="16">
    <source>
        <dbReference type="Proteomes" id="UP001558652"/>
    </source>
</evidence>
<gene>
    <name evidence="15" type="ORF">AAG570_013610</name>
</gene>
<evidence type="ECO:0000256" key="6">
    <source>
        <dbReference type="ARBA" id="ARBA00022679"/>
    </source>
</evidence>
<evidence type="ECO:0000313" key="15">
    <source>
        <dbReference type="EMBL" id="KAL1129079.1"/>
    </source>
</evidence>
<reference evidence="15 16" key="1">
    <citation type="submission" date="2024-07" db="EMBL/GenBank/DDBJ databases">
        <title>Chromosome-level genome assembly of the water stick insect Ranatra chinensis (Heteroptera: Nepidae).</title>
        <authorList>
            <person name="Liu X."/>
        </authorList>
    </citation>
    <scope>NUCLEOTIDE SEQUENCE [LARGE SCALE GENOMIC DNA]</scope>
    <source>
        <strain evidence="15">Cailab_2021Rc</strain>
        <tissue evidence="15">Muscle</tissue>
    </source>
</reference>